<evidence type="ECO:0000256" key="1">
    <source>
        <dbReference type="SAM" id="MobiDB-lite"/>
    </source>
</evidence>
<protein>
    <submittedName>
        <fullName evidence="2">Uncharacterized protein</fullName>
    </submittedName>
</protein>
<evidence type="ECO:0000313" key="2">
    <source>
        <dbReference type="EMBL" id="ONI28076.1"/>
    </source>
</evidence>
<dbReference type="Proteomes" id="UP000006882">
    <property type="component" value="Chromosome G1"/>
</dbReference>
<dbReference type="Gramene" id="ONI28076">
    <property type="protein sequence ID" value="ONI28076"/>
    <property type="gene ID" value="PRUPE_1G121600"/>
</dbReference>
<reference evidence="2 3" key="1">
    <citation type="journal article" date="2013" name="Nat. Genet.">
        <title>The high-quality draft genome of peach (Prunus persica) identifies unique patterns of genetic diversity, domestication and genome evolution.</title>
        <authorList>
            <consortium name="International Peach Genome Initiative"/>
            <person name="Verde I."/>
            <person name="Abbott A.G."/>
            <person name="Scalabrin S."/>
            <person name="Jung S."/>
            <person name="Shu S."/>
            <person name="Marroni F."/>
            <person name="Zhebentyayeva T."/>
            <person name="Dettori M.T."/>
            <person name="Grimwood J."/>
            <person name="Cattonaro F."/>
            <person name="Zuccolo A."/>
            <person name="Rossini L."/>
            <person name="Jenkins J."/>
            <person name="Vendramin E."/>
            <person name="Meisel L.A."/>
            <person name="Decroocq V."/>
            <person name="Sosinski B."/>
            <person name="Prochnik S."/>
            <person name="Mitros T."/>
            <person name="Policriti A."/>
            <person name="Cipriani G."/>
            <person name="Dondini L."/>
            <person name="Ficklin S."/>
            <person name="Goodstein D.M."/>
            <person name="Xuan P."/>
            <person name="Del Fabbro C."/>
            <person name="Aramini V."/>
            <person name="Copetti D."/>
            <person name="Gonzalez S."/>
            <person name="Horner D.S."/>
            <person name="Falchi R."/>
            <person name="Lucas S."/>
            <person name="Mica E."/>
            <person name="Maldonado J."/>
            <person name="Lazzari B."/>
            <person name="Bielenberg D."/>
            <person name="Pirona R."/>
            <person name="Miculan M."/>
            <person name="Barakat A."/>
            <person name="Testolin R."/>
            <person name="Stella A."/>
            <person name="Tartarini S."/>
            <person name="Tonutti P."/>
            <person name="Arus P."/>
            <person name="Orellana A."/>
            <person name="Wells C."/>
            <person name="Main D."/>
            <person name="Vizzotto G."/>
            <person name="Silva H."/>
            <person name="Salamini F."/>
            <person name="Schmutz J."/>
            <person name="Morgante M."/>
            <person name="Rokhsar D.S."/>
        </authorList>
    </citation>
    <scope>NUCLEOTIDE SEQUENCE [LARGE SCALE GENOMIC DNA]</scope>
    <source>
        <strain evidence="3">cv. Nemared</strain>
    </source>
</reference>
<organism evidence="2 3">
    <name type="scientific">Prunus persica</name>
    <name type="common">Peach</name>
    <name type="synonym">Amygdalus persica</name>
    <dbReference type="NCBI Taxonomy" id="3760"/>
    <lineage>
        <taxon>Eukaryota</taxon>
        <taxon>Viridiplantae</taxon>
        <taxon>Streptophyta</taxon>
        <taxon>Embryophyta</taxon>
        <taxon>Tracheophyta</taxon>
        <taxon>Spermatophyta</taxon>
        <taxon>Magnoliopsida</taxon>
        <taxon>eudicotyledons</taxon>
        <taxon>Gunneridae</taxon>
        <taxon>Pentapetalae</taxon>
        <taxon>rosids</taxon>
        <taxon>fabids</taxon>
        <taxon>Rosales</taxon>
        <taxon>Rosaceae</taxon>
        <taxon>Amygdaloideae</taxon>
        <taxon>Amygdaleae</taxon>
        <taxon>Prunus</taxon>
    </lineage>
</organism>
<proteinExistence type="predicted"/>
<sequence>MYEHCSPESMLYNTNCVSRTNPGLPYPYPGYPPAPAPHQHVVYSPVPPAPPYPYHGQYFTVPVPGHGYHYPAQLAPAAYDPPPKAKPNKRKAVKQTTYKVCGNPVTQNKGDNRRIFNIRIRCGRRDLSNEEDEEEKEEEVEFEYCCRDMKDEEEEE</sequence>
<feature type="region of interest" description="Disordered" evidence="1">
    <location>
        <begin position="74"/>
        <end position="106"/>
    </location>
</feature>
<dbReference type="AlphaFoldDB" id="A0A251QWF1"/>
<accession>A0A251QWF1</accession>
<keyword evidence="3" id="KW-1185">Reference proteome</keyword>
<evidence type="ECO:0000313" key="3">
    <source>
        <dbReference type="Proteomes" id="UP000006882"/>
    </source>
</evidence>
<dbReference type="EMBL" id="CM007651">
    <property type="protein sequence ID" value="ONI28076.1"/>
    <property type="molecule type" value="Genomic_DNA"/>
</dbReference>
<gene>
    <name evidence="2" type="ORF">PRUPE_1G121600</name>
</gene>
<name>A0A251QWF1_PRUPE</name>